<organism evidence="1 2">
    <name type="scientific">Rhodopseudomonas rhenobacensis</name>
    <dbReference type="NCBI Taxonomy" id="87461"/>
    <lineage>
        <taxon>Bacteria</taxon>
        <taxon>Pseudomonadati</taxon>
        <taxon>Pseudomonadota</taxon>
        <taxon>Alphaproteobacteria</taxon>
        <taxon>Hyphomicrobiales</taxon>
        <taxon>Nitrobacteraceae</taxon>
        <taxon>Rhodopseudomonas</taxon>
    </lineage>
</organism>
<dbReference type="EMBL" id="JACHIH010000009">
    <property type="protein sequence ID" value="MBB5047131.1"/>
    <property type="molecule type" value="Genomic_DNA"/>
</dbReference>
<name>A0A7W7Z365_9BRAD</name>
<accession>A0A7W7Z365</accession>
<sequence>MIIGGRNARRIRHLTVVAQVLAGCSNEAAPELPPERNDRPAVAGPQPWLAPNDGIAPEHWLLDHQLRAKAAAPPAAQIHDRLAKAAQNFADSPRMIANRVVQLEAMLARQGIDENALELLDELSFALPPERRAEGFGARCQQYYLLRIRSPSKQQALSALRASNAKD</sequence>
<comment type="caution">
    <text evidence="1">The sequence shown here is derived from an EMBL/GenBank/DDBJ whole genome shotgun (WGS) entry which is preliminary data.</text>
</comment>
<proteinExistence type="predicted"/>
<evidence type="ECO:0000313" key="1">
    <source>
        <dbReference type="EMBL" id="MBB5047131.1"/>
    </source>
</evidence>
<dbReference type="PROSITE" id="PS51257">
    <property type="entry name" value="PROKAR_LIPOPROTEIN"/>
    <property type="match status" value="1"/>
</dbReference>
<gene>
    <name evidence="1" type="ORF">HNR60_001883</name>
</gene>
<evidence type="ECO:0008006" key="3">
    <source>
        <dbReference type="Google" id="ProtNLM"/>
    </source>
</evidence>
<evidence type="ECO:0000313" key="2">
    <source>
        <dbReference type="Proteomes" id="UP000542353"/>
    </source>
</evidence>
<dbReference type="RefSeq" id="WP_184256677.1">
    <property type="nucleotide sequence ID" value="NZ_JACHIH010000009.1"/>
</dbReference>
<keyword evidence="2" id="KW-1185">Reference proteome</keyword>
<dbReference type="AlphaFoldDB" id="A0A7W7Z365"/>
<reference evidence="1 2" key="1">
    <citation type="submission" date="2020-08" db="EMBL/GenBank/DDBJ databases">
        <title>Genomic Encyclopedia of Type Strains, Phase IV (KMG-IV): sequencing the most valuable type-strain genomes for metagenomic binning, comparative biology and taxonomic classification.</title>
        <authorList>
            <person name="Goeker M."/>
        </authorList>
    </citation>
    <scope>NUCLEOTIDE SEQUENCE [LARGE SCALE GENOMIC DNA]</scope>
    <source>
        <strain evidence="1 2">DSM 12706</strain>
    </source>
</reference>
<protein>
    <recommendedName>
        <fullName evidence="3">MxaH protein</fullName>
    </recommendedName>
</protein>
<dbReference type="Proteomes" id="UP000542353">
    <property type="component" value="Unassembled WGS sequence"/>
</dbReference>